<gene>
    <name evidence="2" type="ORF">DYY88_05210</name>
</gene>
<dbReference type="AlphaFoldDB" id="A0A4V2E3J2"/>
<protein>
    <submittedName>
        <fullName evidence="2">Uncharacterized protein</fullName>
    </submittedName>
</protein>
<name>A0A4V2E3J2_9CYAN</name>
<keyword evidence="1" id="KW-1133">Transmembrane helix</keyword>
<keyword evidence="1" id="KW-0812">Transmembrane</keyword>
<dbReference type="OrthoDB" id="5522228at2"/>
<reference evidence="2 3" key="1">
    <citation type="submission" date="2018-11" db="EMBL/GenBank/DDBJ databases">
        <title>Whole genome sequencing of an environmental sample.</title>
        <authorList>
            <person name="Sarangi A.N."/>
            <person name="Singh D."/>
            <person name="Tripathy S."/>
        </authorList>
    </citation>
    <scope>NUCLEOTIDE SEQUENCE [LARGE SCALE GENOMIC DNA]</scope>
    <source>
        <strain evidence="2 3">Lakshadweep</strain>
    </source>
</reference>
<organism evidence="2 3">
    <name type="scientific">Leptolyngbya iicbica LK</name>
    <dbReference type="NCBI Taxonomy" id="2294035"/>
    <lineage>
        <taxon>Bacteria</taxon>
        <taxon>Bacillati</taxon>
        <taxon>Cyanobacteriota</taxon>
        <taxon>Cyanophyceae</taxon>
        <taxon>Leptolyngbyales</taxon>
        <taxon>Leptolyngbyaceae</taxon>
        <taxon>Leptolyngbya group</taxon>
        <taxon>Leptolyngbya</taxon>
        <taxon>Leptolyngbya iicbica</taxon>
    </lineage>
</organism>
<comment type="caution">
    <text evidence="2">The sequence shown here is derived from an EMBL/GenBank/DDBJ whole genome shotgun (WGS) entry which is preliminary data.</text>
</comment>
<keyword evidence="3" id="KW-1185">Reference proteome</keyword>
<feature type="transmembrane region" description="Helical" evidence="1">
    <location>
        <begin position="49"/>
        <end position="70"/>
    </location>
</feature>
<dbReference type="EMBL" id="QVFV01000001">
    <property type="protein sequence ID" value="RZM82630.1"/>
    <property type="molecule type" value="Genomic_DNA"/>
</dbReference>
<dbReference type="RefSeq" id="WP_052456668.1">
    <property type="nucleotide sequence ID" value="NZ_QVFV01000001.1"/>
</dbReference>
<accession>A0A4V2E3J2</accession>
<evidence type="ECO:0000313" key="2">
    <source>
        <dbReference type="EMBL" id="RZM82630.1"/>
    </source>
</evidence>
<sequence length="378" mass="43056">MFLRYSNLQAAKLIFAKNFQKLLQRSQSSSSDLGSAPNVPESGFTLQNLGFLGFSALLLMTVVGGINWAVDPLWFGRGNKITRYNFDFPDERILKTNLFLNTKEQAEYDCLIFGSSRTNALRPSAFENEHCFNYSFKSGHIEEFADYAEFVKRQGVNPQTIYVGVDEFNFLEEYDYQSQRIEEMATSSLFSAYFVNGALLFSIKTLLGMSPNDATYYDKNFEMQRIENPRTYIPNLDDPVPDSFVTCNLSKVQLYKELRAQFPNAKVVAYVPPRSAWKVVSETYQPGFLDCVLEGFHAVAQSYDAFYDFTIPSAITTDPQYTYDGSHYYPEITDEIATFLQGQPLEFGVEVSGLSIEEYSAIYKQAVQDFIARETAKE</sequence>
<dbReference type="Proteomes" id="UP000292459">
    <property type="component" value="Unassembled WGS sequence"/>
</dbReference>
<keyword evidence="1" id="KW-0472">Membrane</keyword>
<proteinExistence type="predicted"/>
<evidence type="ECO:0000256" key="1">
    <source>
        <dbReference type="SAM" id="Phobius"/>
    </source>
</evidence>
<evidence type="ECO:0000313" key="3">
    <source>
        <dbReference type="Proteomes" id="UP000292459"/>
    </source>
</evidence>